<dbReference type="Proteomes" id="UP001317532">
    <property type="component" value="Chromosome"/>
</dbReference>
<dbReference type="RefSeq" id="WP_317996223.1">
    <property type="nucleotide sequence ID" value="NZ_AP025523.1"/>
</dbReference>
<dbReference type="InterPro" id="IPR015422">
    <property type="entry name" value="PyrdxlP-dep_Trfase_small"/>
</dbReference>
<dbReference type="GO" id="GO:0005829">
    <property type="term" value="C:cytosol"/>
    <property type="evidence" value="ECO:0007669"/>
    <property type="project" value="TreeGrafter"/>
</dbReference>
<dbReference type="PANTHER" id="PTHR43094:SF1">
    <property type="entry name" value="AMINOTRANSFERASE CLASS-III"/>
    <property type="match status" value="1"/>
</dbReference>
<comment type="similarity">
    <text evidence="1 3">Belongs to the class-III pyridoxal-phosphate-dependent aminotransferase family.</text>
</comment>
<dbReference type="InterPro" id="IPR015421">
    <property type="entry name" value="PyrdxlP-dep_Trfase_major"/>
</dbReference>
<reference evidence="4 5" key="1">
    <citation type="journal article" date="2022" name="ISME Commun">
        <title>Vulcanimicrobium alpinus gen. nov. sp. nov., the first cultivated representative of the candidate phylum 'Eremiobacterota', is a metabolically versatile aerobic anoxygenic phototroph.</title>
        <authorList>
            <person name="Yabe S."/>
            <person name="Muto K."/>
            <person name="Abe K."/>
            <person name="Yokota A."/>
            <person name="Staudigel H."/>
            <person name="Tebo B.M."/>
        </authorList>
    </citation>
    <scope>NUCLEOTIDE SEQUENCE [LARGE SCALE GENOMIC DNA]</scope>
    <source>
        <strain evidence="4 5">WC8-2</strain>
    </source>
</reference>
<dbReference type="SUPFAM" id="SSF53383">
    <property type="entry name" value="PLP-dependent transferases"/>
    <property type="match status" value="1"/>
</dbReference>
<dbReference type="GO" id="GO:0030170">
    <property type="term" value="F:pyridoxal phosphate binding"/>
    <property type="evidence" value="ECO:0007669"/>
    <property type="project" value="InterPro"/>
</dbReference>
<dbReference type="KEGG" id="vab:WPS_04370"/>
<dbReference type="PANTHER" id="PTHR43094">
    <property type="entry name" value="AMINOTRANSFERASE"/>
    <property type="match status" value="1"/>
</dbReference>
<dbReference type="PIRSF" id="PIRSF000521">
    <property type="entry name" value="Transaminase_4ab_Lys_Orn"/>
    <property type="match status" value="1"/>
</dbReference>
<keyword evidence="4" id="KW-0808">Transferase</keyword>
<dbReference type="InterPro" id="IPR005814">
    <property type="entry name" value="Aminotrans_3"/>
</dbReference>
<name>A0AAN1XSX8_UNVUL</name>
<protein>
    <submittedName>
        <fullName evidence="4">Aminotransferase</fullName>
    </submittedName>
</protein>
<evidence type="ECO:0000256" key="2">
    <source>
        <dbReference type="ARBA" id="ARBA00022898"/>
    </source>
</evidence>
<dbReference type="CDD" id="cd00610">
    <property type="entry name" value="OAT_like"/>
    <property type="match status" value="1"/>
</dbReference>
<dbReference type="InterPro" id="IPR049704">
    <property type="entry name" value="Aminotrans_3_PPA_site"/>
</dbReference>
<gene>
    <name evidence="4" type="ORF">WPS_04370</name>
</gene>
<accession>A0AAN1XSX8</accession>
<dbReference type="GO" id="GO:0008483">
    <property type="term" value="F:transaminase activity"/>
    <property type="evidence" value="ECO:0007669"/>
    <property type="project" value="UniProtKB-KW"/>
</dbReference>
<evidence type="ECO:0000256" key="3">
    <source>
        <dbReference type="RuleBase" id="RU003560"/>
    </source>
</evidence>
<dbReference type="Gene3D" id="3.40.640.10">
    <property type="entry name" value="Type I PLP-dependent aspartate aminotransferase-like (Major domain)"/>
    <property type="match status" value="1"/>
</dbReference>
<dbReference type="AlphaFoldDB" id="A0AAN1XSX8"/>
<dbReference type="EMBL" id="AP025523">
    <property type="protein sequence ID" value="BDE05161.1"/>
    <property type="molecule type" value="Genomic_DNA"/>
</dbReference>
<keyword evidence="5" id="KW-1185">Reference proteome</keyword>
<dbReference type="InterPro" id="IPR015424">
    <property type="entry name" value="PyrdxlP-dep_Trfase"/>
</dbReference>
<dbReference type="NCBIfam" id="NF004718">
    <property type="entry name" value="PRK06062.1"/>
    <property type="match status" value="1"/>
</dbReference>
<evidence type="ECO:0000256" key="1">
    <source>
        <dbReference type="ARBA" id="ARBA00008954"/>
    </source>
</evidence>
<dbReference type="PROSITE" id="PS00600">
    <property type="entry name" value="AA_TRANSFER_CLASS_3"/>
    <property type="match status" value="1"/>
</dbReference>
<organism evidence="4 5">
    <name type="scientific">Vulcanimicrobium alpinum</name>
    <dbReference type="NCBI Taxonomy" id="3016050"/>
    <lineage>
        <taxon>Bacteria</taxon>
        <taxon>Bacillati</taxon>
        <taxon>Vulcanimicrobiota</taxon>
        <taxon>Vulcanimicrobiia</taxon>
        <taxon>Vulcanimicrobiales</taxon>
        <taxon>Vulcanimicrobiaceae</taxon>
        <taxon>Vulcanimicrobium</taxon>
    </lineage>
</organism>
<sequence>MIAHDPLAAKHARYVLTPWAAQGGLDLPVIVRGEGVYLYDDAGNRYLDLTSGLIAVNLGHGHPAVLAAMHAQIDRLCFSPPAWFNDARAELGEALSRIAPWGDEGARAFFTTGGAGANEDAVKFAREITGRPKVLAGYRSFHGSGAGSATLTGENRRWFNEPANVMGHVVHFWAPYPYRSPFFTADPAEETQRALQHVTDVIAAENPAMVAAILIEPVVGSNGVIVYPAGYLAGLRALCDRHGILLILDEVMTGFGRTGSTFASETFGVVPDLMTFAKGVTSAYVPLGGVLVRERYATAFDAKPLPGGHTYSGHPLAMAAGVAAIRAYQEGGFFTRGRAIEQWLRAGLEAVREKYEIVGEVRGVGAFFAMEFVASRETREPLVAWQGASLGVMPALFAGLRKRGAYGFGRYNVMHVAPPLTISDAELDEGIAIIDAAVGDLAAAHAASR</sequence>
<evidence type="ECO:0000313" key="4">
    <source>
        <dbReference type="EMBL" id="BDE05161.1"/>
    </source>
</evidence>
<dbReference type="Gene3D" id="3.90.1150.10">
    <property type="entry name" value="Aspartate Aminotransferase, domain 1"/>
    <property type="match status" value="1"/>
</dbReference>
<proteinExistence type="inferred from homology"/>
<dbReference type="Pfam" id="PF00202">
    <property type="entry name" value="Aminotran_3"/>
    <property type="match status" value="1"/>
</dbReference>
<evidence type="ECO:0000313" key="5">
    <source>
        <dbReference type="Proteomes" id="UP001317532"/>
    </source>
</evidence>
<keyword evidence="4" id="KW-0032">Aminotransferase</keyword>
<keyword evidence="2 3" id="KW-0663">Pyridoxal phosphate</keyword>